<proteinExistence type="inferred from homology"/>
<sequence>MAGPASDAAAEDAPAGLALFAGDGGVPRRLQAPSAAAGERARIGGLLDAYRRLLSVAPRRARKSCVGAWRPGEAHVTVARPVDTIARTAGATRGGATRLQPEEWLLFVERGSLVVSAPGGELSCAGAWAAALGAAGLDLAAYRGYACLRRLGYVVVCGDGAEPDASAHHHHHHHSPRPRGPPGPAFSHGDVFRGLLRAAPRPLALAGERWPADPCTQRTGRAYQVYSPSRPYKKRSPGPPQYRMVVADAHAPFPGLRELCGLARPGSAVPAILGASEPGGVLLLRVQAFETPPAPAP</sequence>
<dbReference type="InterPro" id="IPR024337">
    <property type="entry name" value="tRNA_splic_suSen54"/>
</dbReference>
<keyword evidence="5" id="KW-0540">Nuclease</keyword>
<gene>
    <name evidence="5" type="primary">SEN54</name>
    <name evidence="5" type="ORF">H4R18_000290</name>
</gene>
<feature type="compositionally biased region" description="Basic residues" evidence="3">
    <location>
        <begin position="168"/>
        <end position="177"/>
    </location>
</feature>
<dbReference type="GO" id="GO:0004519">
    <property type="term" value="F:endonuclease activity"/>
    <property type="evidence" value="ECO:0007669"/>
    <property type="project" value="UniProtKB-KW"/>
</dbReference>
<keyword evidence="6" id="KW-1185">Reference proteome</keyword>
<feature type="domain" description="tRNA-splicing endonuclease subunit Sen54 N-terminal" evidence="4">
    <location>
        <begin position="60"/>
        <end position="115"/>
    </location>
</feature>
<dbReference type="OrthoDB" id="408683at2759"/>
<evidence type="ECO:0000256" key="2">
    <source>
        <dbReference type="ARBA" id="ARBA00022694"/>
    </source>
</evidence>
<comment type="caution">
    <text evidence="5">The sequence shown here is derived from an EMBL/GenBank/DDBJ whole genome shotgun (WGS) entry which is preliminary data.</text>
</comment>
<comment type="similarity">
    <text evidence="1">Belongs to the SEN54 family.</text>
</comment>
<keyword evidence="5" id="KW-0378">Hydrolase</keyword>
<name>A0A9W8HIP3_9FUNG</name>
<organism evidence="5 6">
    <name type="scientific">Coemansia javaensis</name>
    <dbReference type="NCBI Taxonomy" id="2761396"/>
    <lineage>
        <taxon>Eukaryota</taxon>
        <taxon>Fungi</taxon>
        <taxon>Fungi incertae sedis</taxon>
        <taxon>Zoopagomycota</taxon>
        <taxon>Kickxellomycotina</taxon>
        <taxon>Kickxellomycetes</taxon>
        <taxon>Kickxellales</taxon>
        <taxon>Kickxellaceae</taxon>
        <taxon>Coemansia</taxon>
    </lineage>
</organism>
<evidence type="ECO:0000256" key="3">
    <source>
        <dbReference type="SAM" id="MobiDB-lite"/>
    </source>
</evidence>
<reference evidence="5" key="1">
    <citation type="submission" date="2022-07" db="EMBL/GenBank/DDBJ databases">
        <title>Phylogenomic reconstructions and comparative analyses of Kickxellomycotina fungi.</title>
        <authorList>
            <person name="Reynolds N.K."/>
            <person name="Stajich J.E."/>
            <person name="Barry K."/>
            <person name="Grigoriev I.V."/>
            <person name="Crous P."/>
            <person name="Smith M.E."/>
        </authorList>
    </citation>
    <scope>NUCLEOTIDE SEQUENCE</scope>
    <source>
        <strain evidence="5">NBRC 105414</strain>
    </source>
</reference>
<dbReference type="PANTHER" id="PTHR21027">
    <property type="entry name" value="TRNA-SPLICING ENDONUCLEASE SUBUNIT SEN54"/>
    <property type="match status" value="1"/>
</dbReference>
<evidence type="ECO:0000313" key="5">
    <source>
        <dbReference type="EMBL" id="KAJ2785901.1"/>
    </source>
</evidence>
<evidence type="ECO:0000259" key="4">
    <source>
        <dbReference type="Pfam" id="PF12928"/>
    </source>
</evidence>
<feature type="region of interest" description="Disordered" evidence="3">
    <location>
        <begin position="164"/>
        <end position="186"/>
    </location>
</feature>
<dbReference type="AlphaFoldDB" id="A0A9W8HIP3"/>
<dbReference type="Proteomes" id="UP001140217">
    <property type="component" value="Unassembled WGS sequence"/>
</dbReference>
<keyword evidence="2" id="KW-0819">tRNA processing</keyword>
<dbReference type="PANTHER" id="PTHR21027:SF1">
    <property type="entry name" value="TRNA-SPLICING ENDONUCLEASE SUBUNIT SEN54"/>
    <property type="match status" value="1"/>
</dbReference>
<dbReference type="Pfam" id="PF12928">
    <property type="entry name" value="tRNA_int_end_N2"/>
    <property type="match status" value="1"/>
</dbReference>
<dbReference type="InterPro" id="IPR024336">
    <property type="entry name" value="tRNA_splic_suSen54_N"/>
</dbReference>
<dbReference type="EMBL" id="JANBUL010000006">
    <property type="protein sequence ID" value="KAJ2785901.1"/>
    <property type="molecule type" value="Genomic_DNA"/>
</dbReference>
<dbReference type="GO" id="GO:0000379">
    <property type="term" value="P:tRNA-type intron splice site recognition and cleavage"/>
    <property type="evidence" value="ECO:0007669"/>
    <property type="project" value="TreeGrafter"/>
</dbReference>
<dbReference type="GO" id="GO:0000214">
    <property type="term" value="C:tRNA-intron endonuclease complex"/>
    <property type="evidence" value="ECO:0007669"/>
    <property type="project" value="TreeGrafter"/>
</dbReference>
<protein>
    <submittedName>
        <fullName evidence="5">tRNA-splicing endonuclease subunit sen54</fullName>
    </submittedName>
</protein>
<keyword evidence="5" id="KW-0255">Endonuclease</keyword>
<evidence type="ECO:0000256" key="1">
    <source>
        <dbReference type="ARBA" id="ARBA00005736"/>
    </source>
</evidence>
<accession>A0A9W8HIP3</accession>
<evidence type="ECO:0000313" key="6">
    <source>
        <dbReference type="Proteomes" id="UP001140217"/>
    </source>
</evidence>